<feature type="active site" description="Proton acceptor" evidence="4">
    <location>
        <position position="373"/>
    </location>
</feature>
<dbReference type="InterPro" id="IPR051795">
    <property type="entry name" value="Glycosyl_Hydrlase_43"/>
</dbReference>
<dbReference type="InterPro" id="IPR006710">
    <property type="entry name" value="Glyco_hydro_43"/>
</dbReference>
<dbReference type="Pfam" id="PF04616">
    <property type="entry name" value="Glyco_hydro_43"/>
    <property type="match status" value="1"/>
</dbReference>
<dbReference type="InterPro" id="IPR023296">
    <property type="entry name" value="Glyco_hydro_beta-prop_sf"/>
</dbReference>
<reference evidence="7 8" key="1">
    <citation type="submission" date="2017-08" db="EMBL/GenBank/DDBJ databases">
        <title>Infants hospitalized years apart are colonized by the same room-sourced microbial strains.</title>
        <authorList>
            <person name="Brooks B."/>
            <person name="Olm M.R."/>
            <person name="Firek B.A."/>
            <person name="Baker R."/>
            <person name="Thomas B.C."/>
            <person name="Morowitz M.J."/>
            <person name="Banfield J.F."/>
        </authorList>
    </citation>
    <scope>NUCLEOTIDE SEQUENCE [LARGE SCALE GENOMIC DNA]</scope>
    <source>
        <strain evidence="7">S2_003_000_R2_14</strain>
    </source>
</reference>
<dbReference type="PANTHER" id="PTHR42812:SF5">
    <property type="entry name" value="ENDO-ARABINASE"/>
    <property type="match status" value="1"/>
</dbReference>
<evidence type="ECO:0000313" key="8">
    <source>
        <dbReference type="Proteomes" id="UP000249061"/>
    </source>
</evidence>
<dbReference type="PANTHER" id="PTHR42812">
    <property type="entry name" value="BETA-XYLOSIDASE"/>
    <property type="match status" value="1"/>
</dbReference>
<evidence type="ECO:0000256" key="2">
    <source>
        <dbReference type="ARBA" id="ARBA00022801"/>
    </source>
</evidence>
<evidence type="ECO:0000256" key="1">
    <source>
        <dbReference type="ARBA" id="ARBA00009865"/>
    </source>
</evidence>
<keyword evidence="2 7" id="KW-0378">Hydrolase</keyword>
<keyword evidence="3" id="KW-0326">Glycosidase</keyword>
<evidence type="ECO:0000256" key="4">
    <source>
        <dbReference type="PIRSR" id="PIRSR606710-1"/>
    </source>
</evidence>
<evidence type="ECO:0000256" key="6">
    <source>
        <dbReference type="SAM" id="MobiDB-lite"/>
    </source>
</evidence>
<proteinExistence type="inferred from homology"/>
<dbReference type="Proteomes" id="UP000249061">
    <property type="component" value="Unassembled WGS sequence"/>
</dbReference>
<evidence type="ECO:0000256" key="3">
    <source>
        <dbReference type="ARBA" id="ARBA00023295"/>
    </source>
</evidence>
<gene>
    <name evidence="7" type="ORF">DI536_09885</name>
</gene>
<dbReference type="GO" id="GO:0004553">
    <property type="term" value="F:hydrolase activity, hydrolyzing O-glycosyl compounds"/>
    <property type="evidence" value="ECO:0007669"/>
    <property type="project" value="InterPro"/>
</dbReference>
<accession>A0A2W5TSQ2</accession>
<name>A0A2W5TSQ2_9BACT</name>
<feature type="active site" description="Proton donor" evidence="4">
    <location>
        <position position="542"/>
    </location>
</feature>
<feature type="region of interest" description="Disordered" evidence="6">
    <location>
        <begin position="60"/>
        <end position="208"/>
    </location>
</feature>
<comment type="caution">
    <text evidence="7">The sequence shown here is derived from an EMBL/GenBank/DDBJ whole genome shotgun (WGS) entry which is preliminary data.</text>
</comment>
<dbReference type="CDD" id="cd08999">
    <property type="entry name" value="GH43_ABN-like"/>
    <property type="match status" value="1"/>
</dbReference>
<dbReference type="AlphaFoldDB" id="A0A2W5TSQ2"/>
<organism evidence="7 8">
    <name type="scientific">Archangium gephyra</name>
    <dbReference type="NCBI Taxonomy" id="48"/>
    <lineage>
        <taxon>Bacteria</taxon>
        <taxon>Pseudomonadati</taxon>
        <taxon>Myxococcota</taxon>
        <taxon>Myxococcia</taxon>
        <taxon>Myxococcales</taxon>
        <taxon>Cystobacterineae</taxon>
        <taxon>Archangiaceae</taxon>
        <taxon>Archangium</taxon>
    </lineage>
</organism>
<sequence length="656" mass="64491">MEPGGEAAYEDLMKRVLVAVAVVISACGPVTVEEDGGSGGGAAVTGGGVGATGGGDASAGGGTSIGGGDGSTGGGAASTGGGTASTGGGTASTGGGTANTGGGTASTGGGAGSTGGGAASTGGGAASTGGGTANTGGGTANTGGGTASTGGGTASTGGGAGSTGGGAGSTGGGTGSTGGGAASTGGGAGSTGGGTASTGGGTANTGGGAALEPCITRITYGAAWLRPANHPNDYDDVSGVVTWDGQCAQDASNNSYATLSNGWQPYFTGRSGCVIALDQRGDCPSAAPTSCQTRISYGDTWFRAPNHPNDFDDVNETVTWDGVCRTAGSDGQAVLSNGWTPTFNGAGNCEIALRYRQCGGLYENPVVPTDCPDPGVLKNGNTYYVACTGGGANKYPLRKSTDLVHWTSVGHVLNANEVPAWADRDFWAPELHKVGNKFVLYFSARHNNGIFAIGTATANNPEGPYTAQPTPLLQTGSPGVIDAHFFEAPNGTKYLLWKPDGNAIGQSTPIRIQPLSADGLSLTGSASTLLTNTLGWEGALIEGPWMIYEGGWYYLFYSANGYASNAYAVGVARSQSPTGPFTKKGDPILVTRGAWAGPGHGSIVKGPRGDWVHVYHSWRAGQVGSSGRMILVDRVGFSGGWPNMISAPSRGSQPLP</sequence>
<protein>
    <submittedName>
        <fullName evidence="7">Glycosyl hydrolase</fullName>
    </submittedName>
</protein>
<dbReference type="EMBL" id="QFQP01000007">
    <property type="protein sequence ID" value="PZR14365.1"/>
    <property type="molecule type" value="Genomic_DNA"/>
</dbReference>
<evidence type="ECO:0000313" key="7">
    <source>
        <dbReference type="EMBL" id="PZR14365.1"/>
    </source>
</evidence>
<dbReference type="Gene3D" id="2.115.10.20">
    <property type="entry name" value="Glycosyl hydrolase domain, family 43"/>
    <property type="match status" value="1"/>
</dbReference>
<comment type="similarity">
    <text evidence="1">Belongs to the glycosyl hydrolase 43 family.</text>
</comment>
<evidence type="ECO:0000256" key="5">
    <source>
        <dbReference type="PIRSR" id="PIRSR606710-2"/>
    </source>
</evidence>
<feature type="site" description="Important for catalytic activity, responsible for pKa modulation of the active site Glu and correct orientation of both the proton donor and substrate" evidence="5">
    <location>
        <position position="482"/>
    </location>
</feature>
<dbReference type="SUPFAM" id="SSF75005">
    <property type="entry name" value="Arabinanase/levansucrase/invertase"/>
    <property type="match status" value="1"/>
</dbReference>
<dbReference type="GO" id="GO:0005975">
    <property type="term" value="P:carbohydrate metabolic process"/>
    <property type="evidence" value="ECO:0007669"/>
    <property type="project" value="InterPro"/>
</dbReference>